<dbReference type="RefSeq" id="WP_075740786.1">
    <property type="nucleotide sequence ID" value="NZ_CP016076.1"/>
</dbReference>
<dbReference type="AlphaFoldDB" id="A0AAC9LCR7"/>
<dbReference type="Pfam" id="PF19941">
    <property type="entry name" value="DUF6403"/>
    <property type="match status" value="1"/>
</dbReference>
<evidence type="ECO:0000313" key="3">
    <source>
        <dbReference type="Proteomes" id="UP000185511"/>
    </source>
</evidence>
<organism evidence="2 3">
    <name type="scientific">Actinoalloteichus fjordicus</name>
    <dbReference type="NCBI Taxonomy" id="1612552"/>
    <lineage>
        <taxon>Bacteria</taxon>
        <taxon>Bacillati</taxon>
        <taxon>Actinomycetota</taxon>
        <taxon>Actinomycetes</taxon>
        <taxon>Pseudonocardiales</taxon>
        <taxon>Pseudonocardiaceae</taxon>
        <taxon>Actinoalloteichus</taxon>
    </lineage>
</organism>
<keyword evidence="1" id="KW-0472">Membrane</keyword>
<protein>
    <submittedName>
        <fullName evidence="2">Uncharacterized protein</fullName>
    </submittedName>
</protein>
<sequence>MSLSWLIWPVGVVVLLAAGFASALLPRSRGRRQRRRLSWSTARAAIASAAVSRDAAVTRVPEAEDLLLRAELIAAEHGGVAAASTATEHARRADRLWRGERP</sequence>
<keyword evidence="3" id="KW-1185">Reference proteome</keyword>
<proteinExistence type="predicted"/>
<name>A0AAC9LCR7_9PSEU</name>
<dbReference type="InterPro" id="IPR045645">
    <property type="entry name" value="DUF6403"/>
</dbReference>
<reference evidence="3" key="1">
    <citation type="submission" date="2016-06" db="EMBL/GenBank/DDBJ databases">
        <title>Complete genome sequence of Actinoalloteichus fjordicus DSM 46855 (=ADI127-17), type strain of the new species Actinoalloteichus fjordicus.</title>
        <authorList>
            <person name="Ruckert C."/>
            <person name="Nouioui I."/>
            <person name="Willmese J."/>
            <person name="van Wezel G."/>
            <person name="Klenk H.-P."/>
            <person name="Kalinowski J."/>
            <person name="Zotchev S.B."/>
        </authorList>
    </citation>
    <scope>NUCLEOTIDE SEQUENCE [LARGE SCALE GENOMIC DNA]</scope>
    <source>
        <strain evidence="3">ADI127-7</strain>
    </source>
</reference>
<dbReference type="Proteomes" id="UP000185511">
    <property type="component" value="Chromosome"/>
</dbReference>
<accession>A0AAC9LCR7</accession>
<feature type="transmembrane region" description="Helical" evidence="1">
    <location>
        <begin position="6"/>
        <end position="26"/>
    </location>
</feature>
<keyword evidence="1" id="KW-1133">Transmembrane helix</keyword>
<dbReference type="KEGG" id="acad:UA74_14390"/>
<dbReference type="EMBL" id="CP016076">
    <property type="protein sequence ID" value="APU14936.1"/>
    <property type="molecule type" value="Genomic_DNA"/>
</dbReference>
<evidence type="ECO:0000313" key="2">
    <source>
        <dbReference type="EMBL" id="APU14936.1"/>
    </source>
</evidence>
<keyword evidence="1" id="KW-0812">Transmembrane</keyword>
<gene>
    <name evidence="2" type="ORF">UA74_14390</name>
</gene>
<evidence type="ECO:0000256" key="1">
    <source>
        <dbReference type="SAM" id="Phobius"/>
    </source>
</evidence>